<dbReference type="OrthoDB" id="9932762at2"/>
<name>A0A1G9YSK2_9FLAO</name>
<gene>
    <name evidence="1" type="ORF">SAMN04488514_12619</name>
</gene>
<evidence type="ECO:0000313" key="1">
    <source>
        <dbReference type="EMBL" id="SDN12050.1"/>
    </source>
</evidence>
<proteinExistence type="predicted"/>
<dbReference type="AlphaFoldDB" id="A0A1G9YSK2"/>
<keyword evidence="2" id="KW-1185">Reference proteome</keyword>
<organism evidence="1 2">
    <name type="scientific">Kriegella aquimaris</name>
    <dbReference type="NCBI Taxonomy" id="192904"/>
    <lineage>
        <taxon>Bacteria</taxon>
        <taxon>Pseudomonadati</taxon>
        <taxon>Bacteroidota</taxon>
        <taxon>Flavobacteriia</taxon>
        <taxon>Flavobacteriales</taxon>
        <taxon>Flavobacteriaceae</taxon>
        <taxon>Kriegella</taxon>
    </lineage>
</organism>
<dbReference type="Proteomes" id="UP000199440">
    <property type="component" value="Unassembled WGS sequence"/>
</dbReference>
<protein>
    <submittedName>
        <fullName evidence="1">Uncharacterized protein</fullName>
    </submittedName>
</protein>
<dbReference type="EMBL" id="FNGV01000026">
    <property type="protein sequence ID" value="SDN12050.1"/>
    <property type="molecule type" value="Genomic_DNA"/>
</dbReference>
<accession>A0A1G9YSK2</accession>
<dbReference type="RefSeq" id="WP_089895887.1">
    <property type="nucleotide sequence ID" value="NZ_FNGV01000026.1"/>
</dbReference>
<evidence type="ECO:0000313" key="2">
    <source>
        <dbReference type="Proteomes" id="UP000199440"/>
    </source>
</evidence>
<dbReference type="STRING" id="192904.SAMN04488514_12619"/>
<sequence length="84" mass="8930">MGNGSHGKHLYFKVSSVQITDSTNGSIRYVNINYVEDLGVVPTHGQGPVPKGQADAAIIAAANVNLGPTESITDITWNNYTKKS</sequence>
<reference evidence="2" key="1">
    <citation type="submission" date="2016-10" db="EMBL/GenBank/DDBJ databases">
        <authorList>
            <person name="Varghese N."/>
            <person name="Submissions S."/>
        </authorList>
    </citation>
    <scope>NUCLEOTIDE SEQUENCE [LARGE SCALE GENOMIC DNA]</scope>
    <source>
        <strain evidence="2">DSM 19886</strain>
    </source>
</reference>